<feature type="region of interest" description="Disordered" evidence="1">
    <location>
        <begin position="207"/>
        <end position="227"/>
    </location>
</feature>
<dbReference type="OrthoDB" id="6916003at2759"/>
<sequence length="227" mass="25192">MENKIPPEEIANGLNSTEIKNNVDIPFVDDFIELDHVKADEPIRPKRSKDLERPIEKSNILKDNVTPITIHARDIGPVHTSPDNDTIVVSTPEGTLYITLTDPPKKNASSPESADSNVQSPGYSSNLTSPSTESTSVTMDEVQPSTSKAQGAEESKALIDREAEMAQRRAGLRRNSISMPTFQNLQMEVIKQHYLDDPNDISHELLEDDSAKPLDRQKSYDMATLNL</sequence>
<dbReference type="EMBL" id="BGZK01000100">
    <property type="protein sequence ID" value="GBP18734.1"/>
    <property type="molecule type" value="Genomic_DNA"/>
</dbReference>
<organism evidence="2 3">
    <name type="scientific">Eumeta variegata</name>
    <name type="common">Bagworm moth</name>
    <name type="synonym">Eumeta japonica</name>
    <dbReference type="NCBI Taxonomy" id="151549"/>
    <lineage>
        <taxon>Eukaryota</taxon>
        <taxon>Metazoa</taxon>
        <taxon>Ecdysozoa</taxon>
        <taxon>Arthropoda</taxon>
        <taxon>Hexapoda</taxon>
        <taxon>Insecta</taxon>
        <taxon>Pterygota</taxon>
        <taxon>Neoptera</taxon>
        <taxon>Endopterygota</taxon>
        <taxon>Lepidoptera</taxon>
        <taxon>Glossata</taxon>
        <taxon>Ditrysia</taxon>
        <taxon>Tineoidea</taxon>
        <taxon>Psychidae</taxon>
        <taxon>Oiketicinae</taxon>
        <taxon>Eumeta</taxon>
    </lineage>
</organism>
<reference evidence="2 3" key="1">
    <citation type="journal article" date="2019" name="Commun. Biol.">
        <title>The bagworm genome reveals a unique fibroin gene that provides high tensile strength.</title>
        <authorList>
            <person name="Kono N."/>
            <person name="Nakamura H."/>
            <person name="Ohtoshi R."/>
            <person name="Tomita M."/>
            <person name="Numata K."/>
            <person name="Arakawa K."/>
        </authorList>
    </citation>
    <scope>NUCLEOTIDE SEQUENCE [LARGE SCALE GENOMIC DNA]</scope>
</reference>
<dbReference type="Proteomes" id="UP000299102">
    <property type="component" value="Unassembled WGS sequence"/>
</dbReference>
<proteinExistence type="predicted"/>
<accession>A0A4C1TXZ8</accession>
<protein>
    <submittedName>
        <fullName evidence="2">Uncharacterized protein</fullName>
    </submittedName>
</protein>
<evidence type="ECO:0000313" key="2">
    <source>
        <dbReference type="EMBL" id="GBP18734.1"/>
    </source>
</evidence>
<feature type="region of interest" description="Disordered" evidence="1">
    <location>
        <begin position="98"/>
        <end position="155"/>
    </location>
</feature>
<name>A0A4C1TXZ8_EUMVA</name>
<evidence type="ECO:0000256" key="1">
    <source>
        <dbReference type="SAM" id="MobiDB-lite"/>
    </source>
</evidence>
<dbReference type="AlphaFoldDB" id="A0A4C1TXZ8"/>
<gene>
    <name evidence="2" type="ORF">EVAR_8561_1</name>
</gene>
<comment type="caution">
    <text evidence="2">The sequence shown here is derived from an EMBL/GenBank/DDBJ whole genome shotgun (WGS) entry which is preliminary data.</text>
</comment>
<feature type="compositionally biased region" description="Basic and acidic residues" evidence="1">
    <location>
        <begin position="207"/>
        <end position="219"/>
    </location>
</feature>
<keyword evidence="3" id="KW-1185">Reference proteome</keyword>
<evidence type="ECO:0000313" key="3">
    <source>
        <dbReference type="Proteomes" id="UP000299102"/>
    </source>
</evidence>
<feature type="compositionally biased region" description="Polar residues" evidence="1">
    <location>
        <begin position="107"/>
        <end position="149"/>
    </location>
</feature>